<dbReference type="SUPFAM" id="SSF51011">
    <property type="entry name" value="Glycosyl hydrolase domain"/>
    <property type="match status" value="1"/>
</dbReference>
<keyword evidence="6" id="KW-1185">Reference proteome</keyword>
<dbReference type="SUPFAM" id="SSF51445">
    <property type="entry name" value="(Trans)glycosidases"/>
    <property type="match status" value="1"/>
</dbReference>
<dbReference type="InterPro" id="IPR000322">
    <property type="entry name" value="Glyco_hydro_31_TIM"/>
</dbReference>
<dbReference type="SUPFAM" id="SSF74650">
    <property type="entry name" value="Galactose mutarotase-like"/>
    <property type="match status" value="1"/>
</dbReference>
<sequence>MTKRFTSLAILLLVSLSFAVAQTARYQVTKTGVDIDFDDTFQTAIEQKISLTPISEQIIHVRVTQGPRVERNEDFITVDTLRKKAVEWTTEEEADTLKIKTRYLNANVCLTTGVIVFKDQFGKELVTERKRSSHSFIANSYQGDAFYKITQGFEIDENEGLYGLGQHQSGVMNYRGRQVTLLQYNTEVAVPFLTSNQNYGILWNNYSITKAGDVRPLEPLSSLKLTSADGQEGWLTANYFHKDSLDKVVLSRPESQINYLYLSDQHKFPKEINLQDAFVRYEGSIESPYEGLHRLHFNYAGYLKVWINGELVEDRWRASWNAGSFEIDIDMTSGEKYPIRMEWTPAGGESYLGLKIQKPIPASLKNTFSFRSEAGDAIDYYVISGDNMDDVISGYRSLTGRAPIMPKWSFGFWQSRERYKTQKELLDAAAEFRKREIPIDNMVQDWSYWKEHDWGSHDFDEERFPDPKGMIEKLHQDHFRLMISVWPKINEESSVYPYFRDKGWLYSRNIADARKDWIGKGYTSTFYDPFNPEARKGFWDLMNEKLYSIGVDAWWMDASEPDMHSNINMEARKAVMQPAIGSSVRYYNAFPLLNAKGIYEGQRAVDPNNRVFILTRSSFAGQQRYASATWSGDIASRWHDMRDQISAGINFSMSGVPYWTMDAGGFLVEDRYYEPARADLEEWREMNTRWYQYGAFLPMFRAHGQFPYREPFNIAPKGHAAYESIVYYIKLRYRFLPYNYSIAAATYYDNYSMIRGLAMDYGDDEKTLNIDDQYMFGPSLLVNPVTEKGKVSRSVYLPHGSWYNFYDGSYFEGGKDVEADAPYERIPLFVRGGSIIPLGPELQYTGEKPASEIDLYVYAGADANFVLYEDDGLTYDYEKGESIQISLDYNDAAKTLTIGQKKGSFKGMLKGRTFNIIYVSPQTASGYDDEKKINQKVRYRGKEIVVDL</sequence>
<proteinExistence type="inferred from homology"/>
<dbReference type="Pfam" id="PF21365">
    <property type="entry name" value="Glyco_hydro_31_3rd"/>
    <property type="match status" value="1"/>
</dbReference>
<dbReference type="InterPro" id="IPR033403">
    <property type="entry name" value="DUF5110"/>
</dbReference>
<dbReference type="InterPro" id="IPR013780">
    <property type="entry name" value="Glyco_hydro_b"/>
</dbReference>
<keyword evidence="2" id="KW-0326">Glycosidase</keyword>
<gene>
    <name evidence="5" type="ORF">WKR92_03405</name>
</gene>
<evidence type="ECO:0000313" key="5">
    <source>
        <dbReference type="EMBL" id="MFB5944873.1"/>
    </source>
</evidence>
<dbReference type="Pfam" id="PF13802">
    <property type="entry name" value="Gal_mutarotas_2"/>
    <property type="match status" value="1"/>
</dbReference>
<dbReference type="InterPro" id="IPR017853">
    <property type="entry name" value="GH"/>
</dbReference>
<dbReference type="Gene3D" id="2.60.40.1180">
    <property type="entry name" value="Golgi alpha-mannosidase II"/>
    <property type="match status" value="2"/>
</dbReference>
<organism evidence="5 6">
    <name type="scientific">Albibacterium profundi</name>
    <dbReference type="NCBI Taxonomy" id="3134906"/>
    <lineage>
        <taxon>Bacteria</taxon>
        <taxon>Pseudomonadati</taxon>
        <taxon>Bacteroidota</taxon>
        <taxon>Sphingobacteriia</taxon>
        <taxon>Sphingobacteriales</taxon>
        <taxon>Sphingobacteriaceae</taxon>
        <taxon>Albibacterium</taxon>
    </lineage>
</organism>
<dbReference type="PROSITE" id="PS51820">
    <property type="entry name" value="PA14"/>
    <property type="match status" value="1"/>
</dbReference>
<dbReference type="InterPro" id="IPR051816">
    <property type="entry name" value="Glycosyl_Hydrolase_31"/>
</dbReference>
<dbReference type="Gene3D" id="2.60.120.380">
    <property type="match status" value="1"/>
</dbReference>
<comment type="caution">
    <text evidence="5">The sequence shown here is derived from an EMBL/GenBank/DDBJ whole genome shotgun (WGS) entry which is preliminary data.</text>
</comment>
<dbReference type="Gene3D" id="2.60.40.1760">
    <property type="entry name" value="glycosyl hydrolase (family 31)"/>
    <property type="match status" value="1"/>
</dbReference>
<evidence type="ECO:0000313" key="6">
    <source>
        <dbReference type="Proteomes" id="UP001580928"/>
    </source>
</evidence>
<evidence type="ECO:0000256" key="3">
    <source>
        <dbReference type="SAM" id="SignalP"/>
    </source>
</evidence>
<dbReference type="InterPro" id="IPR048395">
    <property type="entry name" value="Glyco_hydro_31_C"/>
</dbReference>
<dbReference type="Proteomes" id="UP001580928">
    <property type="component" value="Unassembled WGS sequence"/>
</dbReference>
<dbReference type="PANTHER" id="PTHR43863">
    <property type="entry name" value="HYDROLASE, PUTATIVE (AFU_ORTHOLOGUE AFUA_1G03140)-RELATED"/>
    <property type="match status" value="1"/>
</dbReference>
<dbReference type="CDD" id="cd06591">
    <property type="entry name" value="GH31_xylosidase_XylS"/>
    <property type="match status" value="1"/>
</dbReference>
<dbReference type="CDD" id="cd14752">
    <property type="entry name" value="GH31_N"/>
    <property type="match status" value="1"/>
</dbReference>
<name>A0ABV5CBY6_9SPHI</name>
<dbReference type="EMBL" id="JBBVGT010000002">
    <property type="protein sequence ID" value="MFB5944873.1"/>
    <property type="molecule type" value="Genomic_DNA"/>
</dbReference>
<feature type="signal peptide" evidence="3">
    <location>
        <begin position="1"/>
        <end position="21"/>
    </location>
</feature>
<keyword evidence="2" id="KW-0378">Hydrolase</keyword>
<dbReference type="RefSeq" id="WP_375556432.1">
    <property type="nucleotide sequence ID" value="NZ_JBBVGT010000002.1"/>
</dbReference>
<dbReference type="Pfam" id="PF17137">
    <property type="entry name" value="DUF5110"/>
    <property type="match status" value="1"/>
</dbReference>
<evidence type="ECO:0000259" key="4">
    <source>
        <dbReference type="PROSITE" id="PS51820"/>
    </source>
</evidence>
<reference evidence="5 6" key="1">
    <citation type="submission" date="2024-04" db="EMBL/GenBank/DDBJ databases">
        <title>Albibacterium profundi sp. nov., isolated from sediment of the Challenger Deep of Mariana Trench.</title>
        <authorList>
            <person name="Wang Y."/>
        </authorList>
    </citation>
    <scope>NUCLEOTIDE SEQUENCE [LARGE SCALE GENOMIC DNA]</scope>
    <source>
        <strain evidence="5 6">RHL897</strain>
    </source>
</reference>
<dbReference type="Pfam" id="PF07691">
    <property type="entry name" value="PA14"/>
    <property type="match status" value="1"/>
</dbReference>
<accession>A0ABV5CBY6</accession>
<comment type="similarity">
    <text evidence="1 2">Belongs to the glycosyl hydrolase 31 family.</text>
</comment>
<dbReference type="PANTHER" id="PTHR43863:SF2">
    <property type="entry name" value="MALTASE-GLUCOAMYLASE"/>
    <property type="match status" value="1"/>
</dbReference>
<evidence type="ECO:0000256" key="1">
    <source>
        <dbReference type="ARBA" id="ARBA00007806"/>
    </source>
</evidence>
<dbReference type="InterPro" id="IPR025887">
    <property type="entry name" value="Glyco_hydro_31_N_dom"/>
</dbReference>
<keyword evidence="3" id="KW-0732">Signal</keyword>
<evidence type="ECO:0000256" key="2">
    <source>
        <dbReference type="RuleBase" id="RU361185"/>
    </source>
</evidence>
<feature type="domain" description="PA14" evidence="4">
    <location>
        <begin position="229"/>
        <end position="375"/>
    </location>
</feature>
<dbReference type="SUPFAM" id="SSF56988">
    <property type="entry name" value="Anthrax protective antigen"/>
    <property type="match status" value="1"/>
</dbReference>
<dbReference type="InterPro" id="IPR011013">
    <property type="entry name" value="Gal_mutarotase_sf_dom"/>
</dbReference>
<protein>
    <submittedName>
        <fullName evidence="5">TIM-barrel domain-containing protein</fullName>
    </submittedName>
</protein>
<dbReference type="InterPro" id="IPR037524">
    <property type="entry name" value="PA14/GLEYA"/>
</dbReference>
<dbReference type="Gene3D" id="3.20.20.80">
    <property type="entry name" value="Glycosidases"/>
    <property type="match status" value="1"/>
</dbReference>
<dbReference type="InterPro" id="IPR011658">
    <property type="entry name" value="PA14_dom"/>
</dbReference>
<feature type="chain" id="PRO_5046908876" evidence="3">
    <location>
        <begin position="22"/>
        <end position="948"/>
    </location>
</feature>
<dbReference type="Pfam" id="PF01055">
    <property type="entry name" value="Glyco_hydro_31_2nd"/>
    <property type="match status" value="1"/>
</dbReference>